<feature type="transmembrane region" description="Helical" evidence="1">
    <location>
        <begin position="68"/>
        <end position="95"/>
    </location>
</feature>
<feature type="transmembrane region" description="Helical" evidence="1">
    <location>
        <begin position="115"/>
        <end position="143"/>
    </location>
</feature>
<evidence type="ECO:0000313" key="2">
    <source>
        <dbReference type="EMBL" id="CAD7653216.1"/>
    </source>
</evidence>
<reference evidence="2" key="1">
    <citation type="submission" date="2020-11" db="EMBL/GenBank/DDBJ databases">
        <authorList>
            <person name="Tran Van P."/>
        </authorList>
    </citation>
    <scope>NUCLEOTIDE SEQUENCE</scope>
</reference>
<name>A0A7R9M441_9ACAR</name>
<keyword evidence="1" id="KW-1133">Transmembrane helix</keyword>
<dbReference type="EMBL" id="OC921224">
    <property type="protein sequence ID" value="CAD7653216.1"/>
    <property type="molecule type" value="Genomic_DNA"/>
</dbReference>
<keyword evidence="3" id="KW-1185">Reference proteome</keyword>
<dbReference type="EMBL" id="CAJPVJ010006399">
    <property type="protein sequence ID" value="CAG2170403.1"/>
    <property type="molecule type" value="Genomic_DNA"/>
</dbReference>
<evidence type="ECO:0000313" key="3">
    <source>
        <dbReference type="Proteomes" id="UP000728032"/>
    </source>
</evidence>
<evidence type="ECO:0008006" key="4">
    <source>
        <dbReference type="Google" id="ProtNLM"/>
    </source>
</evidence>
<proteinExistence type="predicted"/>
<keyword evidence="1" id="KW-0472">Membrane</keyword>
<protein>
    <recommendedName>
        <fullName evidence="4">Transmembrane protein</fullName>
    </recommendedName>
</protein>
<dbReference type="AlphaFoldDB" id="A0A7R9M441"/>
<accession>A0A7R9M441</accession>
<dbReference type="OrthoDB" id="6157510at2759"/>
<evidence type="ECO:0000256" key="1">
    <source>
        <dbReference type="SAM" id="Phobius"/>
    </source>
</evidence>
<sequence>MNESNPVTTRMDNSEALPLKGTDTVDGYHRQEGSVYVHDCPKDPAIPGTDTVDGYNRQGSKTFELKDCLNFCGGLACFGALAGVGVMILVFSARFPDFTDADSLDYCHPTLYLTAYWIILIGLIICAFFLVLGCGMVCFTMIAKNRN</sequence>
<gene>
    <name evidence="2" type="ORF">ONB1V03_LOCUS9873</name>
</gene>
<keyword evidence="1" id="KW-0812">Transmembrane</keyword>
<dbReference type="Proteomes" id="UP000728032">
    <property type="component" value="Unassembled WGS sequence"/>
</dbReference>
<organism evidence="2">
    <name type="scientific">Oppiella nova</name>
    <dbReference type="NCBI Taxonomy" id="334625"/>
    <lineage>
        <taxon>Eukaryota</taxon>
        <taxon>Metazoa</taxon>
        <taxon>Ecdysozoa</taxon>
        <taxon>Arthropoda</taxon>
        <taxon>Chelicerata</taxon>
        <taxon>Arachnida</taxon>
        <taxon>Acari</taxon>
        <taxon>Acariformes</taxon>
        <taxon>Sarcoptiformes</taxon>
        <taxon>Oribatida</taxon>
        <taxon>Brachypylina</taxon>
        <taxon>Oppioidea</taxon>
        <taxon>Oppiidae</taxon>
        <taxon>Oppiella</taxon>
    </lineage>
</organism>